<gene>
    <name evidence="1" type="ORF">SMN809_LOCUS44905</name>
</gene>
<dbReference type="EMBL" id="CAJOBI010135941">
    <property type="protein sequence ID" value="CAF4745618.1"/>
    <property type="molecule type" value="Genomic_DNA"/>
</dbReference>
<dbReference type="Proteomes" id="UP000676336">
    <property type="component" value="Unassembled WGS sequence"/>
</dbReference>
<protein>
    <submittedName>
        <fullName evidence="1">Uncharacterized protein</fullName>
    </submittedName>
</protein>
<accession>A0A8S3AQD5</accession>
<reference evidence="1" key="1">
    <citation type="submission" date="2021-02" db="EMBL/GenBank/DDBJ databases">
        <authorList>
            <person name="Nowell W R."/>
        </authorList>
    </citation>
    <scope>NUCLEOTIDE SEQUENCE</scope>
</reference>
<name>A0A8S3AQD5_9BILA</name>
<sequence>MTSSPSDHRHFATVYQTIEDTNVVSKCTVWQIPIDATNDQSNSLTID</sequence>
<organism evidence="1 2">
    <name type="scientific">Rotaria magnacalcarata</name>
    <dbReference type="NCBI Taxonomy" id="392030"/>
    <lineage>
        <taxon>Eukaryota</taxon>
        <taxon>Metazoa</taxon>
        <taxon>Spiralia</taxon>
        <taxon>Gnathifera</taxon>
        <taxon>Rotifera</taxon>
        <taxon>Eurotatoria</taxon>
        <taxon>Bdelloidea</taxon>
        <taxon>Philodinida</taxon>
        <taxon>Philodinidae</taxon>
        <taxon>Rotaria</taxon>
    </lineage>
</organism>
<comment type="caution">
    <text evidence="1">The sequence shown here is derived from an EMBL/GenBank/DDBJ whole genome shotgun (WGS) entry which is preliminary data.</text>
</comment>
<proteinExistence type="predicted"/>
<feature type="non-terminal residue" evidence="1">
    <location>
        <position position="1"/>
    </location>
</feature>
<evidence type="ECO:0000313" key="1">
    <source>
        <dbReference type="EMBL" id="CAF4745618.1"/>
    </source>
</evidence>
<evidence type="ECO:0000313" key="2">
    <source>
        <dbReference type="Proteomes" id="UP000676336"/>
    </source>
</evidence>
<dbReference type="AlphaFoldDB" id="A0A8S3AQD5"/>